<dbReference type="GO" id="GO:0003723">
    <property type="term" value="F:RNA binding"/>
    <property type="evidence" value="ECO:0007669"/>
    <property type="project" value="InterPro"/>
</dbReference>
<dbReference type="GO" id="GO:0000472">
    <property type="term" value="P:endonucleolytic cleavage to generate mature 5'-end of SSU-rRNA from (SSU-rRNA, 5.8S rRNA, LSU-rRNA)"/>
    <property type="evidence" value="ECO:0007669"/>
    <property type="project" value="TreeGrafter"/>
</dbReference>
<dbReference type="GO" id="GO:0005730">
    <property type="term" value="C:nucleolus"/>
    <property type="evidence" value="ECO:0007669"/>
    <property type="project" value="TreeGrafter"/>
</dbReference>
<feature type="compositionally biased region" description="Basic and acidic residues" evidence="3">
    <location>
        <begin position="644"/>
        <end position="654"/>
    </location>
</feature>
<feature type="compositionally biased region" description="Basic residues" evidence="3">
    <location>
        <begin position="672"/>
        <end position="686"/>
    </location>
</feature>
<feature type="compositionally biased region" description="Basic residues" evidence="3">
    <location>
        <begin position="655"/>
        <end position="664"/>
    </location>
</feature>
<evidence type="ECO:0000313" key="4">
    <source>
        <dbReference type="EMBL" id="KAK3085545.1"/>
    </source>
</evidence>
<reference evidence="4" key="1">
    <citation type="submission" date="2019-08" db="EMBL/GenBank/DDBJ databases">
        <title>The improved chromosome-level genome for the pearl oyster Pinctada fucata martensii using PacBio sequencing and Hi-C.</title>
        <authorList>
            <person name="Zheng Z."/>
        </authorList>
    </citation>
    <scope>NUCLEOTIDE SEQUENCE</scope>
    <source>
        <strain evidence="4">ZZ-2019</strain>
        <tissue evidence="4">Adductor muscle</tissue>
    </source>
</reference>
<feature type="region of interest" description="Disordered" evidence="3">
    <location>
        <begin position="1"/>
        <end position="21"/>
    </location>
</feature>
<dbReference type="PANTHER" id="PTHR13102:SF0">
    <property type="entry name" value="NUCLEOLAR PROTEIN 9"/>
    <property type="match status" value="1"/>
</dbReference>
<dbReference type="Pfam" id="PF22493">
    <property type="entry name" value="PUF_NOP9"/>
    <property type="match status" value="1"/>
</dbReference>
<accession>A0AA89BWV2</accession>
<evidence type="ECO:0000256" key="3">
    <source>
        <dbReference type="SAM" id="MobiDB-lite"/>
    </source>
</evidence>
<evidence type="ECO:0000256" key="1">
    <source>
        <dbReference type="ARBA" id="ARBA00022737"/>
    </source>
</evidence>
<dbReference type="InterPro" id="IPR001313">
    <property type="entry name" value="Pumilio_RNA-bd_rpt"/>
</dbReference>
<sequence>MSKFKKKSKSEGKSNKDRVPNETINYYDRVSQTFDDFSSEDEKETFLKNVFSQFGEDGIRLCYLARTSKILERLINNCCPSHIPGLFSIFKDEWTSLATHPNASHVLQALIYQVPKWMSEAQRNNEELDDGDEDNVQELFCELCIVIGDKLEDYVKDTHASYIVRCCLEVLAGCKVQDKLTKGKGKSKSSDKDGASSVPFPPYKPPEKFVKYMRKLTKLIFKLPDIHALLSDWSGVYLIDTIVNLLHHTDDKLCQKYINKTLVLTGLVKNTDSEDKKKKSHSTESPEMPVIMKDKCGCFLIEEILVIASEETFQSIYNTVLQKNLVEIALHPCANFILQRVISHVKDKEMFEEIFSKMSEILEDLLAYNRLGIIIHLAEACSRLHGCQEKLVKNLMEAFHCSEPVERQNKLAPLIASLLTYDVFYNTDDKKDDDDDDEKEDTAPRMLQEINYHGAVLLEKLLLFGNTRRLADSMLEMKPLELKNLSCDKFGSHVIDAFFTSTTVSGKAKEKMVHRLKGTYVDLACHRNGSRTLENIWKAVEVKQRIEIATELAKKIHIISSDQYGFHINRNFAISHFINRRQEWTGFQTSSSKKRKIFSDFLGEKGENPKKRKVEDEKKTKKKFLEEDDEEKQTFERGKHHQQKFKDKPFTDHKKGGKQKHFKGKTLPSQQKKFKHGPKKFKFKPS</sequence>
<comment type="caution">
    <text evidence="4">The sequence shown here is derived from an EMBL/GenBank/DDBJ whole genome shotgun (WGS) entry which is preliminary data.</text>
</comment>
<dbReference type="AlphaFoldDB" id="A0AA89BWV2"/>
<evidence type="ECO:0000313" key="5">
    <source>
        <dbReference type="Proteomes" id="UP001186944"/>
    </source>
</evidence>
<name>A0AA89BWV2_PINIB</name>
<dbReference type="PROSITE" id="PS50302">
    <property type="entry name" value="PUM"/>
    <property type="match status" value="1"/>
</dbReference>
<keyword evidence="1" id="KW-0677">Repeat</keyword>
<dbReference type="SUPFAM" id="SSF48371">
    <property type="entry name" value="ARM repeat"/>
    <property type="match status" value="2"/>
</dbReference>
<dbReference type="GO" id="GO:0000447">
    <property type="term" value="P:endonucleolytic cleavage in ITS1 to separate SSU-rRNA from 5.8S rRNA and LSU-rRNA from tricistronic rRNA transcript (SSU-rRNA, 5.8S rRNA, LSU-rRNA)"/>
    <property type="evidence" value="ECO:0007669"/>
    <property type="project" value="TreeGrafter"/>
</dbReference>
<dbReference type="Gene3D" id="1.25.10.10">
    <property type="entry name" value="Leucine-rich Repeat Variant"/>
    <property type="match status" value="2"/>
</dbReference>
<feature type="repeat" description="Pumilio" evidence="2">
    <location>
        <begin position="319"/>
        <end position="356"/>
    </location>
</feature>
<keyword evidence="5" id="KW-1185">Reference proteome</keyword>
<feature type="compositionally biased region" description="Basic and acidic residues" evidence="3">
    <location>
        <begin position="9"/>
        <end position="20"/>
    </location>
</feature>
<protein>
    <recommendedName>
        <fullName evidence="6">Nucleolar protein 9</fullName>
    </recommendedName>
</protein>
<gene>
    <name evidence="4" type="ORF">FSP39_005148</name>
</gene>
<dbReference type="GO" id="GO:0000480">
    <property type="term" value="P:endonucleolytic cleavage in 5'-ETS of tricistronic rRNA transcript (SSU-rRNA, 5.8S rRNA, LSU-rRNA)"/>
    <property type="evidence" value="ECO:0007669"/>
    <property type="project" value="TreeGrafter"/>
</dbReference>
<dbReference type="Proteomes" id="UP001186944">
    <property type="component" value="Unassembled WGS sequence"/>
</dbReference>
<dbReference type="InterPro" id="IPR016024">
    <property type="entry name" value="ARM-type_fold"/>
</dbReference>
<dbReference type="EMBL" id="VSWD01000012">
    <property type="protein sequence ID" value="KAK3085545.1"/>
    <property type="molecule type" value="Genomic_DNA"/>
</dbReference>
<proteinExistence type="predicted"/>
<dbReference type="PANTHER" id="PTHR13102">
    <property type="entry name" value="NUCLEOLAR PROTEIN 9"/>
    <property type="match status" value="1"/>
</dbReference>
<feature type="region of interest" description="Disordered" evidence="3">
    <location>
        <begin position="181"/>
        <end position="200"/>
    </location>
</feature>
<dbReference type="InterPro" id="IPR040000">
    <property type="entry name" value="NOP9"/>
</dbReference>
<feature type="compositionally biased region" description="Basic and acidic residues" evidence="3">
    <location>
        <begin position="608"/>
        <end position="625"/>
    </location>
</feature>
<organism evidence="4 5">
    <name type="scientific">Pinctada imbricata</name>
    <name type="common">Atlantic pearl-oyster</name>
    <name type="synonym">Pinctada martensii</name>
    <dbReference type="NCBI Taxonomy" id="66713"/>
    <lineage>
        <taxon>Eukaryota</taxon>
        <taxon>Metazoa</taxon>
        <taxon>Spiralia</taxon>
        <taxon>Lophotrochozoa</taxon>
        <taxon>Mollusca</taxon>
        <taxon>Bivalvia</taxon>
        <taxon>Autobranchia</taxon>
        <taxon>Pteriomorphia</taxon>
        <taxon>Pterioida</taxon>
        <taxon>Pterioidea</taxon>
        <taxon>Pteriidae</taxon>
        <taxon>Pinctada</taxon>
    </lineage>
</organism>
<dbReference type="GO" id="GO:0030688">
    <property type="term" value="C:preribosome, small subunit precursor"/>
    <property type="evidence" value="ECO:0007669"/>
    <property type="project" value="TreeGrafter"/>
</dbReference>
<dbReference type="InterPro" id="IPR011989">
    <property type="entry name" value="ARM-like"/>
</dbReference>
<feature type="region of interest" description="Disordered" evidence="3">
    <location>
        <begin position="608"/>
        <end position="686"/>
    </location>
</feature>
<dbReference type="GO" id="GO:0000056">
    <property type="term" value="P:ribosomal small subunit export from nucleus"/>
    <property type="evidence" value="ECO:0007669"/>
    <property type="project" value="TreeGrafter"/>
</dbReference>
<evidence type="ECO:0000256" key="2">
    <source>
        <dbReference type="PROSITE-ProRule" id="PRU00317"/>
    </source>
</evidence>
<dbReference type="SMART" id="SM00025">
    <property type="entry name" value="Pumilio"/>
    <property type="match status" value="6"/>
</dbReference>
<dbReference type="GO" id="GO:0030686">
    <property type="term" value="C:90S preribosome"/>
    <property type="evidence" value="ECO:0007669"/>
    <property type="project" value="TreeGrafter"/>
</dbReference>
<evidence type="ECO:0008006" key="6">
    <source>
        <dbReference type="Google" id="ProtNLM"/>
    </source>
</evidence>